<keyword evidence="10" id="KW-0472">Membrane</keyword>
<dbReference type="NCBIfam" id="TIGR00530">
    <property type="entry name" value="AGP_acyltrn"/>
    <property type="match status" value="1"/>
</dbReference>
<reference evidence="12 13" key="1">
    <citation type="journal article" date="2016" name="Nat. Commun.">
        <title>Thousands of microbial genomes shed light on interconnected biogeochemical processes in an aquifer system.</title>
        <authorList>
            <person name="Anantharaman K."/>
            <person name="Brown C.T."/>
            <person name="Hug L.A."/>
            <person name="Sharon I."/>
            <person name="Castelle C.J."/>
            <person name="Probst A.J."/>
            <person name="Thomas B.C."/>
            <person name="Singh A."/>
            <person name="Wilkins M.J."/>
            <person name="Karaoz U."/>
            <person name="Brodie E.L."/>
            <person name="Williams K.H."/>
            <person name="Hubbard S.S."/>
            <person name="Banfield J.F."/>
        </authorList>
    </citation>
    <scope>NUCLEOTIDE SEQUENCE [LARGE SCALE GENOMIC DNA]</scope>
</reference>
<dbReference type="GO" id="GO:0003841">
    <property type="term" value="F:1-acylglycerol-3-phosphate O-acyltransferase activity"/>
    <property type="evidence" value="ECO:0007669"/>
    <property type="project" value="UniProtKB-UniRule"/>
</dbReference>
<dbReference type="Pfam" id="PF01553">
    <property type="entry name" value="Acyltransferase"/>
    <property type="match status" value="1"/>
</dbReference>
<evidence type="ECO:0000256" key="9">
    <source>
        <dbReference type="RuleBase" id="RU361267"/>
    </source>
</evidence>
<dbReference type="InterPro" id="IPR002123">
    <property type="entry name" value="Plipid/glycerol_acylTrfase"/>
</dbReference>
<protein>
    <recommendedName>
        <fullName evidence="6 9">1-acyl-sn-glycerol-3-phosphate acyltransferase</fullName>
        <ecNumber evidence="5 9">2.3.1.51</ecNumber>
    </recommendedName>
</protein>
<dbReference type="GO" id="GO:0006654">
    <property type="term" value="P:phosphatidic acid biosynthetic process"/>
    <property type="evidence" value="ECO:0007669"/>
    <property type="project" value="TreeGrafter"/>
</dbReference>
<keyword evidence="9" id="KW-0444">Lipid biosynthesis</keyword>
<keyword evidence="9" id="KW-1208">Phospholipid metabolism</keyword>
<comment type="similarity">
    <text evidence="4 9">Belongs to the 1-acyl-sn-glycerol-3-phosphate acyltransferase family.</text>
</comment>
<evidence type="ECO:0000313" key="12">
    <source>
        <dbReference type="EMBL" id="OGW96815.1"/>
    </source>
</evidence>
<accession>A0A1G1KVA7</accession>
<evidence type="ECO:0000256" key="4">
    <source>
        <dbReference type="ARBA" id="ARBA00008655"/>
    </source>
</evidence>
<evidence type="ECO:0000256" key="3">
    <source>
        <dbReference type="ARBA" id="ARBA00005189"/>
    </source>
</evidence>
<evidence type="ECO:0000256" key="5">
    <source>
        <dbReference type="ARBA" id="ARBA00013211"/>
    </source>
</evidence>
<dbReference type="Proteomes" id="UP000178187">
    <property type="component" value="Unassembled WGS sequence"/>
</dbReference>
<evidence type="ECO:0000256" key="1">
    <source>
        <dbReference type="ARBA" id="ARBA00001141"/>
    </source>
</evidence>
<evidence type="ECO:0000259" key="11">
    <source>
        <dbReference type="SMART" id="SM00563"/>
    </source>
</evidence>
<feature type="domain" description="Phospholipid/glycerol acyltransferase" evidence="11">
    <location>
        <begin position="76"/>
        <end position="189"/>
    </location>
</feature>
<dbReference type="EMBL" id="MHFR01000048">
    <property type="protein sequence ID" value="OGW96815.1"/>
    <property type="molecule type" value="Genomic_DNA"/>
</dbReference>
<comment type="catalytic activity">
    <reaction evidence="1 9">
        <text>a 1-acyl-sn-glycero-3-phosphate + an acyl-CoA = a 1,2-diacyl-sn-glycero-3-phosphate + CoA</text>
        <dbReference type="Rhea" id="RHEA:19709"/>
        <dbReference type="ChEBI" id="CHEBI:57287"/>
        <dbReference type="ChEBI" id="CHEBI:57970"/>
        <dbReference type="ChEBI" id="CHEBI:58342"/>
        <dbReference type="ChEBI" id="CHEBI:58608"/>
        <dbReference type="EC" id="2.3.1.51"/>
    </reaction>
</comment>
<dbReference type="AlphaFoldDB" id="A0A1G1KVA7"/>
<organism evidence="12 13">
    <name type="scientific">Candidatus Danuiimicrobium aquiferis</name>
    <dbReference type="NCBI Taxonomy" id="1801832"/>
    <lineage>
        <taxon>Bacteria</taxon>
        <taxon>Pseudomonadati</taxon>
        <taxon>Candidatus Omnitrophota</taxon>
        <taxon>Candidatus Danuiimicrobium</taxon>
    </lineage>
</organism>
<comment type="pathway">
    <text evidence="3">Lipid metabolism.</text>
</comment>
<keyword evidence="8 9" id="KW-0012">Acyltransferase</keyword>
<evidence type="ECO:0000256" key="6">
    <source>
        <dbReference type="ARBA" id="ARBA00016139"/>
    </source>
</evidence>
<dbReference type="SUPFAM" id="SSF69593">
    <property type="entry name" value="Glycerol-3-phosphate (1)-acyltransferase"/>
    <property type="match status" value="1"/>
</dbReference>
<keyword evidence="10" id="KW-1133">Transmembrane helix</keyword>
<comment type="caution">
    <text evidence="12">The sequence shown here is derived from an EMBL/GenBank/DDBJ whole genome shotgun (WGS) entry which is preliminary data.</text>
</comment>
<keyword evidence="7 9" id="KW-0808">Transferase</keyword>
<evidence type="ECO:0000256" key="2">
    <source>
        <dbReference type="ARBA" id="ARBA00004728"/>
    </source>
</evidence>
<proteinExistence type="inferred from homology"/>
<dbReference type="PANTHER" id="PTHR10434:SF11">
    <property type="entry name" value="1-ACYL-SN-GLYCEROL-3-PHOSPHATE ACYLTRANSFERASE"/>
    <property type="match status" value="1"/>
</dbReference>
<keyword evidence="9" id="KW-0443">Lipid metabolism</keyword>
<sequence length="242" mass="27827">MMKKIFRFLYAVWNWAMLAVATLIVFILIVLLSPFDREQKLTYHIANFWGKFLIAINPAWDIRVTQAHHIKKNKGYVLVANHTSLADIVLLYSLGKHFKWVAKSSLFKIPFFGWTMSLLNYIPLKRGKHGSVRDSFKECQMWLEKNISVLLFPEGTRSASGKLGAFKNGSFKLAILTQKPIIPIVIKWAQKAIKKGEKTLNLEVQADVKVLAEIPTKGLAENDFEELKHRIWNLMNQELTTT</sequence>
<evidence type="ECO:0000256" key="10">
    <source>
        <dbReference type="SAM" id="Phobius"/>
    </source>
</evidence>
<dbReference type="SMART" id="SM00563">
    <property type="entry name" value="PlsC"/>
    <property type="match status" value="1"/>
</dbReference>
<evidence type="ECO:0000256" key="8">
    <source>
        <dbReference type="ARBA" id="ARBA00023315"/>
    </source>
</evidence>
<dbReference type="GO" id="GO:0016020">
    <property type="term" value="C:membrane"/>
    <property type="evidence" value="ECO:0007669"/>
    <property type="project" value="InterPro"/>
</dbReference>
<dbReference type="CDD" id="cd07989">
    <property type="entry name" value="LPLAT_AGPAT-like"/>
    <property type="match status" value="1"/>
</dbReference>
<dbReference type="EC" id="2.3.1.51" evidence="5 9"/>
<evidence type="ECO:0000256" key="7">
    <source>
        <dbReference type="ARBA" id="ARBA00022679"/>
    </source>
</evidence>
<keyword evidence="10" id="KW-0812">Transmembrane</keyword>
<gene>
    <name evidence="12" type="ORF">A3G33_01630</name>
</gene>
<keyword evidence="9" id="KW-0594">Phospholipid biosynthesis</keyword>
<evidence type="ECO:0000313" key="13">
    <source>
        <dbReference type="Proteomes" id="UP000178187"/>
    </source>
</evidence>
<comment type="pathway">
    <text evidence="2">Phospholipid metabolism; CDP-diacylglycerol biosynthesis; CDP-diacylglycerol from sn-glycerol 3-phosphate: step 2/3.</text>
</comment>
<name>A0A1G1KVA7_9BACT</name>
<dbReference type="PANTHER" id="PTHR10434">
    <property type="entry name" value="1-ACYL-SN-GLYCEROL-3-PHOSPHATE ACYLTRANSFERASE"/>
    <property type="match status" value="1"/>
</dbReference>
<comment type="domain">
    <text evidence="9">The HXXXXD motif is essential for acyltransferase activity and may constitute the binding site for the phosphate moiety of the glycerol-3-phosphate.</text>
</comment>
<feature type="transmembrane region" description="Helical" evidence="10">
    <location>
        <begin position="12"/>
        <end position="35"/>
    </location>
</feature>
<dbReference type="InterPro" id="IPR004552">
    <property type="entry name" value="AGP_acyltrans"/>
</dbReference>